<keyword evidence="3" id="KW-1185">Reference proteome</keyword>
<proteinExistence type="predicted"/>
<dbReference type="AlphaFoldDB" id="A0AB38BJC0"/>
<gene>
    <name evidence="2" type="ORF">SAMN04488507_102830</name>
    <name evidence="1" type="ORF">TFLO_1462</name>
</gene>
<dbReference type="RefSeq" id="WP_177187579.1">
    <property type="nucleotide sequence ID" value="NZ_FOQC01000028.1"/>
</dbReference>
<reference evidence="1 3" key="1">
    <citation type="submission" date="2016-02" db="EMBL/GenBank/DDBJ databases">
        <authorList>
            <person name="Strepis N."/>
        </authorList>
    </citation>
    <scope>NUCLEOTIDE SEQUENCE [LARGE SCALE GENOMIC DNA]</scope>
    <source>
        <strain evidence="1">Trichococcus flocculiformis</strain>
    </source>
</reference>
<organism evidence="2 4">
    <name type="scientific">Trichococcus flocculiformis</name>
    <dbReference type="NCBI Taxonomy" id="82803"/>
    <lineage>
        <taxon>Bacteria</taxon>
        <taxon>Bacillati</taxon>
        <taxon>Bacillota</taxon>
        <taxon>Bacilli</taxon>
        <taxon>Lactobacillales</taxon>
        <taxon>Carnobacteriaceae</taxon>
        <taxon>Trichococcus</taxon>
    </lineage>
</organism>
<dbReference type="Proteomes" id="UP000199686">
    <property type="component" value="Unassembled WGS sequence"/>
</dbReference>
<dbReference type="EMBL" id="FOQC01000028">
    <property type="protein sequence ID" value="SFH95319.1"/>
    <property type="molecule type" value="Genomic_DNA"/>
</dbReference>
<sequence>MLNATDCTFNEVTFAVTPSTTEDVNGVVVRVIDSFNDLPKDDYQTTFNDCTFERADAQDLLETDKEVVALNGYFGKMTLNDCVFRCGFTTGYLNFGVAESYLNDVYFDAETAVSMQPLAWARIDKFVLDNVTYGTNTLTPFLFVNYMITKPYATVSFKNMVLDSSQAGYAGADQIGTTKIVSDRLIYVTADPTVADVPAFKGDTARLYTVIAGAPSEWVAVTSDPVAADWKVVVE</sequence>
<comment type="caution">
    <text evidence="2">The sequence shown here is derived from an EMBL/GenBank/DDBJ whole genome shotgun (WGS) entry which is preliminary data.</text>
</comment>
<reference evidence="2 4" key="2">
    <citation type="submission" date="2016-10" db="EMBL/GenBank/DDBJ databases">
        <authorList>
            <person name="Varghese N."/>
            <person name="Submissions S."/>
        </authorList>
    </citation>
    <scope>NUCLEOTIDE SEQUENCE [LARGE SCALE GENOMIC DNA]</scope>
    <source>
        <strain evidence="2 4">DSM 2094</strain>
    </source>
</reference>
<evidence type="ECO:0000313" key="4">
    <source>
        <dbReference type="Proteomes" id="UP000199686"/>
    </source>
</evidence>
<accession>A0AB38BJC0</accession>
<dbReference type="EMBL" id="FJMZ01000013">
    <property type="protein sequence ID" value="CZQ91724.1"/>
    <property type="molecule type" value="Genomic_DNA"/>
</dbReference>
<evidence type="ECO:0000313" key="1">
    <source>
        <dbReference type="EMBL" id="CZQ91724.1"/>
    </source>
</evidence>
<evidence type="ECO:0000313" key="3">
    <source>
        <dbReference type="Proteomes" id="UP000195947"/>
    </source>
</evidence>
<protein>
    <submittedName>
        <fullName evidence="2">Uncharacterized protein</fullName>
    </submittedName>
</protein>
<name>A0AB38BJC0_9LACT</name>
<dbReference type="Proteomes" id="UP000195947">
    <property type="component" value="Unassembled WGS sequence"/>
</dbReference>
<evidence type="ECO:0000313" key="2">
    <source>
        <dbReference type="EMBL" id="SFH95319.1"/>
    </source>
</evidence>